<dbReference type="Proteomes" id="UP000311382">
    <property type="component" value="Unassembled WGS sequence"/>
</dbReference>
<feature type="region of interest" description="Disordered" evidence="1">
    <location>
        <begin position="18"/>
        <end position="57"/>
    </location>
</feature>
<proteinExistence type="predicted"/>
<protein>
    <recommendedName>
        <fullName evidence="4">Proteophosphoglycan ppg4</fullName>
    </recommendedName>
</protein>
<gene>
    <name evidence="2" type="ORF">DMC30DRAFT_389733</name>
</gene>
<feature type="region of interest" description="Disordered" evidence="1">
    <location>
        <begin position="382"/>
        <end position="411"/>
    </location>
</feature>
<feature type="compositionally biased region" description="Acidic residues" evidence="1">
    <location>
        <begin position="30"/>
        <end position="39"/>
    </location>
</feature>
<organism evidence="2 3">
    <name type="scientific">Rhodotorula diobovata</name>
    <dbReference type="NCBI Taxonomy" id="5288"/>
    <lineage>
        <taxon>Eukaryota</taxon>
        <taxon>Fungi</taxon>
        <taxon>Dikarya</taxon>
        <taxon>Basidiomycota</taxon>
        <taxon>Pucciniomycotina</taxon>
        <taxon>Microbotryomycetes</taxon>
        <taxon>Sporidiobolales</taxon>
        <taxon>Sporidiobolaceae</taxon>
        <taxon>Rhodotorula</taxon>
    </lineage>
</organism>
<comment type="caution">
    <text evidence="2">The sequence shown here is derived from an EMBL/GenBank/DDBJ whole genome shotgun (WGS) entry which is preliminary data.</text>
</comment>
<feature type="region of interest" description="Disordered" evidence="1">
    <location>
        <begin position="323"/>
        <end position="348"/>
    </location>
</feature>
<dbReference type="AlphaFoldDB" id="A0A5C5G495"/>
<evidence type="ECO:0000256" key="1">
    <source>
        <dbReference type="SAM" id="MobiDB-lite"/>
    </source>
</evidence>
<feature type="region of interest" description="Disordered" evidence="1">
    <location>
        <begin position="141"/>
        <end position="169"/>
    </location>
</feature>
<feature type="compositionally biased region" description="Pro residues" evidence="1">
    <location>
        <begin position="400"/>
        <end position="409"/>
    </location>
</feature>
<evidence type="ECO:0008006" key="4">
    <source>
        <dbReference type="Google" id="ProtNLM"/>
    </source>
</evidence>
<keyword evidence="3" id="KW-1185">Reference proteome</keyword>
<feature type="compositionally biased region" description="Basic and acidic residues" evidence="1">
    <location>
        <begin position="327"/>
        <end position="338"/>
    </location>
</feature>
<name>A0A5C5G495_9BASI</name>
<accession>A0A5C5G495</accession>
<evidence type="ECO:0000313" key="3">
    <source>
        <dbReference type="Proteomes" id="UP000311382"/>
    </source>
</evidence>
<evidence type="ECO:0000313" key="2">
    <source>
        <dbReference type="EMBL" id="TNY23346.1"/>
    </source>
</evidence>
<dbReference type="OrthoDB" id="2524801at2759"/>
<dbReference type="EMBL" id="SOZI01000012">
    <property type="protein sequence ID" value="TNY23346.1"/>
    <property type="molecule type" value="Genomic_DNA"/>
</dbReference>
<reference evidence="2 3" key="1">
    <citation type="submission" date="2019-03" db="EMBL/GenBank/DDBJ databases">
        <title>Rhodosporidium diobovatum UCD-FST 08-225 genome sequencing, assembly, and annotation.</title>
        <authorList>
            <person name="Fakankun I.U."/>
            <person name="Fristensky B."/>
            <person name="Levin D.B."/>
        </authorList>
    </citation>
    <scope>NUCLEOTIDE SEQUENCE [LARGE SCALE GENOMIC DNA]</scope>
    <source>
        <strain evidence="2 3">UCD-FST 08-225</strain>
    </source>
</reference>
<sequence>MARLAAWEFVAAADSAQAALDKGKGRARDDDDDGAEEMDAGSGGPASAWDGWHGGSTSADLGTTRSVSLPALDTAARFSVGSDRLSTIAFAGPALAPAPLARPPLLAAEATGSRYSIPYHLSPILETDTAPSSDVGCLDATTSSHGPGVAPESTTARPVLHIDPFRRPTRMHSDMSMSVYSRQSFAAPDHDEDDHDAGGGASEWGEELRSYFSPDTPAPRSLSLGGLAIRGATAESMPRPTPTSLLEGEVVFDPLPAPSLPSQIALSARPSFSAFAFPSTSSLATSSSSERASRVASPLFDEAHGPAAVSTVTVATSVFETVDDSEDGRSTHGKELHPSESGGWRTGWGWDMFPRPEPATVRVPPVESGEPCAPTAMGPPVIVNPSSPTSPTLPRHSVAPAPPAAPAPIPATSRALASSSVRSPVLLPLAARALRKREKSLPSIPDNASMWSGVVAGAPIPHEEMHVEVFCTRELVRRTRDGEKRTVMERTLLFTEEA</sequence>